<dbReference type="PROSITE" id="PS50850">
    <property type="entry name" value="MFS"/>
    <property type="match status" value="1"/>
</dbReference>
<dbReference type="Pfam" id="PF07690">
    <property type="entry name" value="MFS_1"/>
    <property type="match status" value="1"/>
</dbReference>
<dbReference type="Gene3D" id="1.20.1250.20">
    <property type="entry name" value="MFS general substrate transporter like domains"/>
    <property type="match status" value="2"/>
</dbReference>
<evidence type="ECO:0000313" key="7">
    <source>
        <dbReference type="Proteomes" id="UP000584642"/>
    </source>
</evidence>
<evidence type="ECO:0000256" key="1">
    <source>
        <dbReference type="ARBA" id="ARBA00022692"/>
    </source>
</evidence>
<accession>A0ABX2T6A6</accession>
<keyword evidence="1 4" id="KW-0812">Transmembrane</keyword>
<feature type="transmembrane region" description="Helical" evidence="4">
    <location>
        <begin position="84"/>
        <end position="101"/>
    </location>
</feature>
<gene>
    <name evidence="6" type="ORF">HND93_07675</name>
</gene>
<feature type="transmembrane region" description="Helical" evidence="4">
    <location>
        <begin position="226"/>
        <end position="248"/>
    </location>
</feature>
<dbReference type="InterPro" id="IPR011701">
    <property type="entry name" value="MFS"/>
</dbReference>
<feature type="transmembrane region" description="Helical" evidence="4">
    <location>
        <begin position="12"/>
        <end position="33"/>
    </location>
</feature>
<dbReference type="InterPro" id="IPR020846">
    <property type="entry name" value="MFS_dom"/>
</dbReference>
<evidence type="ECO:0000256" key="3">
    <source>
        <dbReference type="ARBA" id="ARBA00023136"/>
    </source>
</evidence>
<protein>
    <submittedName>
        <fullName evidence="6">MFS transporter</fullName>
    </submittedName>
</protein>
<dbReference type="CDD" id="cd17355">
    <property type="entry name" value="MFS_YcxA_like"/>
    <property type="match status" value="1"/>
</dbReference>
<feature type="domain" description="Major facilitator superfamily (MFS) profile" evidence="5">
    <location>
        <begin position="15"/>
        <end position="405"/>
    </location>
</feature>
<feature type="transmembrane region" description="Helical" evidence="4">
    <location>
        <begin position="107"/>
        <end position="132"/>
    </location>
</feature>
<dbReference type="EMBL" id="JABFDB010000003">
    <property type="protein sequence ID" value="NYZ19587.1"/>
    <property type="molecule type" value="Genomic_DNA"/>
</dbReference>
<name>A0ABX2T6A6_9PROT</name>
<dbReference type="RefSeq" id="WP_180281362.1">
    <property type="nucleotide sequence ID" value="NZ_JABFDB010000003.1"/>
</dbReference>
<dbReference type="PANTHER" id="PTHR11360:SF284">
    <property type="entry name" value="EG:103B4.3 PROTEIN-RELATED"/>
    <property type="match status" value="1"/>
</dbReference>
<keyword evidence="3 4" id="KW-0472">Membrane</keyword>
<dbReference type="SUPFAM" id="SSF103473">
    <property type="entry name" value="MFS general substrate transporter"/>
    <property type="match status" value="1"/>
</dbReference>
<reference evidence="6 7" key="1">
    <citation type="submission" date="2020-05" db="EMBL/GenBank/DDBJ databases">
        <title>Azospirillum oleiclasticum sp. nov, a nitrogen-fixing and heavy crude oil-emulsifying bacterium isolated from the crude oil of Yumen Oilfield.</title>
        <authorList>
            <person name="Wu D."/>
            <person name="Cai M."/>
            <person name="Zhang X."/>
        </authorList>
    </citation>
    <scope>NUCLEOTIDE SEQUENCE [LARGE SCALE GENOMIC DNA]</scope>
    <source>
        <strain evidence="6 7">ROY-1-1-2</strain>
    </source>
</reference>
<feature type="transmembrane region" description="Helical" evidence="4">
    <location>
        <begin position="347"/>
        <end position="369"/>
    </location>
</feature>
<dbReference type="PANTHER" id="PTHR11360">
    <property type="entry name" value="MONOCARBOXYLATE TRANSPORTER"/>
    <property type="match status" value="1"/>
</dbReference>
<evidence type="ECO:0000313" key="6">
    <source>
        <dbReference type="EMBL" id="NYZ19587.1"/>
    </source>
</evidence>
<comment type="caution">
    <text evidence="6">The sequence shown here is derived from an EMBL/GenBank/DDBJ whole genome shotgun (WGS) entry which is preliminary data.</text>
</comment>
<feature type="transmembrane region" description="Helical" evidence="4">
    <location>
        <begin position="294"/>
        <end position="327"/>
    </location>
</feature>
<feature type="transmembrane region" description="Helical" evidence="4">
    <location>
        <begin position="53"/>
        <end position="72"/>
    </location>
</feature>
<dbReference type="InterPro" id="IPR050327">
    <property type="entry name" value="Proton-linked_MCT"/>
</dbReference>
<dbReference type="Proteomes" id="UP000584642">
    <property type="component" value="Unassembled WGS sequence"/>
</dbReference>
<evidence type="ECO:0000259" key="5">
    <source>
        <dbReference type="PROSITE" id="PS50850"/>
    </source>
</evidence>
<evidence type="ECO:0000256" key="2">
    <source>
        <dbReference type="ARBA" id="ARBA00022989"/>
    </source>
</evidence>
<organism evidence="6 7">
    <name type="scientific">Azospirillum oleiclasticum</name>
    <dbReference type="NCBI Taxonomy" id="2735135"/>
    <lineage>
        <taxon>Bacteria</taxon>
        <taxon>Pseudomonadati</taxon>
        <taxon>Pseudomonadota</taxon>
        <taxon>Alphaproteobacteria</taxon>
        <taxon>Rhodospirillales</taxon>
        <taxon>Azospirillaceae</taxon>
        <taxon>Azospirillum</taxon>
    </lineage>
</organism>
<feature type="transmembrane region" description="Helical" evidence="4">
    <location>
        <begin position="260"/>
        <end position="282"/>
    </location>
</feature>
<keyword evidence="7" id="KW-1185">Reference proteome</keyword>
<keyword evidence="2 4" id="KW-1133">Transmembrane helix</keyword>
<feature type="transmembrane region" description="Helical" evidence="4">
    <location>
        <begin position="175"/>
        <end position="195"/>
    </location>
</feature>
<evidence type="ECO:0000256" key="4">
    <source>
        <dbReference type="SAM" id="Phobius"/>
    </source>
</evidence>
<feature type="transmembrane region" description="Helical" evidence="4">
    <location>
        <begin position="381"/>
        <end position="400"/>
    </location>
</feature>
<feature type="transmembrane region" description="Helical" evidence="4">
    <location>
        <begin position="144"/>
        <end position="169"/>
    </location>
</feature>
<proteinExistence type="predicted"/>
<sequence>MQSGTRGAGPGWRTPAVVVAAGCLIALIGFGVRSTYGLFTGPLSEANGWGRDVFALALALQNLLWGMAQPFAGAVADRYGPSRVLAAGGLLYGAGVALTAFSDTPLLIQLTAGVMVGVGLAGASFTVVIAAFGRMMPPEKRSWAAGIATASGSMGQFLFAPLGSAFIAAYGWQSALVLLGVCMMGVPLLATALAGGAKGRAAGSSAAVPDLTTGQALRQAFGHGSYLLLVAGFFVCGFHVAFITVHLPPYLADIGAPPSLAGWAIALIGLFNIVGSYSAGMLGTRMPKRYILSVIYALRALAIAVFIAVPVSAASVLVFSAAMGLLWLSTVPPTSGLVERMFGVRHLGMLFGIAFFSHQVGSFLGVWLGGVFYERTGSYDMIWWAGIALGIFAAIVHWPIVEKPAPTVLQPSRA</sequence>
<dbReference type="InterPro" id="IPR036259">
    <property type="entry name" value="MFS_trans_sf"/>
</dbReference>